<dbReference type="InterPro" id="IPR051205">
    <property type="entry name" value="UbiH/COQ6_monooxygenase"/>
</dbReference>
<accession>A0A1G5R315</accession>
<sequence length="405" mass="43651">MDYDVLIVGGGMVGATLACALGGSPLRVAVLERGEPDHAWPRTEYDIRVSALTRASTRIFEAVGAWEGMEARRVSPYRAMHVWDATGSGTIHFDANELGEANLGHIVENSVILGALRERMAQLDNVELISPAEVVSLERESDAARLLLAGGRRLEAALVVGADGLHSRVREAAGITTTGWAYDQHALTASVRTSKPHEEACWQRFAPDGPLAFLPLPEPNLSSIVWTTSPEHARVLSEIEPSAFLDELQQAFGDRLGRMEAVGQRGVCPLALQHADAYCAERVVLVGNAAHAIHPLAGQGLNLGILDAAALAEVLIDAARSHGDIGARPVLRRYERWRKGDNVAVTAAMDGFKRLFGSQLAPVRWARNFGLRLTDATGPVKQTLIRRAMGLSGDLPRIARSVASR</sequence>
<keyword evidence="7" id="KW-0503">Monooxygenase</keyword>
<dbReference type="Pfam" id="PF01494">
    <property type="entry name" value="FAD_binding_3"/>
    <property type="match status" value="1"/>
</dbReference>
<dbReference type="FunFam" id="3.50.50.60:FF:000021">
    <property type="entry name" value="Ubiquinone biosynthesis monooxygenase COQ6"/>
    <property type="match status" value="1"/>
</dbReference>
<dbReference type="InterPro" id="IPR010971">
    <property type="entry name" value="UbiH/COQ6"/>
</dbReference>
<dbReference type="GO" id="GO:0071949">
    <property type="term" value="F:FAD binding"/>
    <property type="evidence" value="ECO:0007669"/>
    <property type="project" value="InterPro"/>
</dbReference>
<dbReference type="PROSITE" id="PS01304">
    <property type="entry name" value="UBIH"/>
    <property type="match status" value="1"/>
</dbReference>
<dbReference type="Gene3D" id="3.50.50.60">
    <property type="entry name" value="FAD/NAD(P)-binding domain"/>
    <property type="match status" value="2"/>
</dbReference>
<dbReference type="GO" id="GO:0110142">
    <property type="term" value="C:ubiquinone biosynthesis complex"/>
    <property type="evidence" value="ECO:0007669"/>
    <property type="project" value="UniProtKB-ARBA"/>
</dbReference>
<comment type="subunit">
    <text evidence="8">Component of the Ubi complex metabolon, which regroups five ubiquinone biosynthesis proteins (UbiE, UbiF, UbiG, UbiH and UbiI) and two accessory factors (UbiK and the lipid-binding protein UbiJ).</text>
</comment>
<evidence type="ECO:0000256" key="4">
    <source>
        <dbReference type="ARBA" id="ARBA00022630"/>
    </source>
</evidence>
<name>A0A1G5R315_9GAMM</name>
<gene>
    <name evidence="10" type="ORF">SAMN03097708_03291</name>
</gene>
<dbReference type="InterPro" id="IPR036188">
    <property type="entry name" value="FAD/NAD-bd_sf"/>
</dbReference>
<organism evidence="10 11">
    <name type="scientific">Thiohalomonas denitrificans</name>
    <dbReference type="NCBI Taxonomy" id="415747"/>
    <lineage>
        <taxon>Bacteria</taxon>
        <taxon>Pseudomonadati</taxon>
        <taxon>Pseudomonadota</taxon>
        <taxon>Gammaproteobacteria</taxon>
        <taxon>Thiohalomonadales</taxon>
        <taxon>Thiohalomonadaceae</taxon>
        <taxon>Thiohalomonas</taxon>
    </lineage>
</organism>
<comment type="cofactor">
    <cofactor evidence="1">
        <name>FAD</name>
        <dbReference type="ChEBI" id="CHEBI:57692"/>
    </cofactor>
</comment>
<dbReference type="GO" id="GO:0004497">
    <property type="term" value="F:monooxygenase activity"/>
    <property type="evidence" value="ECO:0007669"/>
    <property type="project" value="UniProtKB-KW"/>
</dbReference>
<evidence type="ECO:0000256" key="8">
    <source>
        <dbReference type="ARBA" id="ARBA00065734"/>
    </source>
</evidence>
<dbReference type="GO" id="GO:0016705">
    <property type="term" value="F:oxidoreductase activity, acting on paired donors, with incorporation or reduction of molecular oxygen"/>
    <property type="evidence" value="ECO:0007669"/>
    <property type="project" value="InterPro"/>
</dbReference>
<evidence type="ECO:0000313" key="10">
    <source>
        <dbReference type="EMBL" id="SCZ68336.1"/>
    </source>
</evidence>
<dbReference type="NCBIfam" id="TIGR01988">
    <property type="entry name" value="Ubi-OHases"/>
    <property type="match status" value="1"/>
</dbReference>
<dbReference type="EMBL" id="FMWD01000020">
    <property type="protein sequence ID" value="SCZ68336.1"/>
    <property type="molecule type" value="Genomic_DNA"/>
</dbReference>
<dbReference type="PANTHER" id="PTHR43876:SF7">
    <property type="entry name" value="UBIQUINONE BIOSYNTHESIS MONOOXYGENASE COQ6, MITOCHONDRIAL"/>
    <property type="match status" value="1"/>
</dbReference>
<evidence type="ECO:0000256" key="3">
    <source>
        <dbReference type="ARBA" id="ARBA00005349"/>
    </source>
</evidence>
<comment type="pathway">
    <text evidence="2">Cofactor biosynthesis; ubiquinone biosynthesis.</text>
</comment>
<dbReference type="STRING" id="415747.SAMN03097708_03291"/>
<dbReference type="InterPro" id="IPR018168">
    <property type="entry name" value="Ubi_Hdrlase_CS"/>
</dbReference>
<reference evidence="10 11" key="1">
    <citation type="submission" date="2016-10" db="EMBL/GenBank/DDBJ databases">
        <authorList>
            <person name="de Groot N.N."/>
        </authorList>
    </citation>
    <scope>NUCLEOTIDE SEQUENCE [LARGE SCALE GENOMIC DNA]</scope>
    <source>
        <strain evidence="10 11">HLD2</strain>
    </source>
</reference>
<proteinExistence type="inferred from homology"/>
<dbReference type="SUPFAM" id="SSF51905">
    <property type="entry name" value="FAD/NAD(P)-binding domain"/>
    <property type="match status" value="1"/>
</dbReference>
<feature type="domain" description="FAD-binding" evidence="9">
    <location>
        <begin position="2"/>
        <end position="324"/>
    </location>
</feature>
<evidence type="ECO:0000256" key="1">
    <source>
        <dbReference type="ARBA" id="ARBA00001974"/>
    </source>
</evidence>
<comment type="similarity">
    <text evidence="3">Belongs to the UbiH/COQ6 family.</text>
</comment>
<keyword evidence="5" id="KW-0274">FAD</keyword>
<dbReference type="UniPathway" id="UPA00232"/>
<dbReference type="PRINTS" id="PR00420">
    <property type="entry name" value="RNGMNOXGNASE"/>
</dbReference>
<dbReference type="OrthoDB" id="9769565at2"/>
<dbReference type="Proteomes" id="UP000199648">
    <property type="component" value="Unassembled WGS sequence"/>
</dbReference>
<protein>
    <submittedName>
        <fullName evidence="10">2-octaprenylphenol hydroxylase</fullName>
    </submittedName>
</protein>
<dbReference type="InterPro" id="IPR002938">
    <property type="entry name" value="FAD-bd"/>
</dbReference>
<evidence type="ECO:0000256" key="6">
    <source>
        <dbReference type="ARBA" id="ARBA00023002"/>
    </source>
</evidence>
<keyword evidence="6" id="KW-0560">Oxidoreductase</keyword>
<dbReference type="AlphaFoldDB" id="A0A1G5R315"/>
<evidence type="ECO:0000313" key="11">
    <source>
        <dbReference type="Proteomes" id="UP000199648"/>
    </source>
</evidence>
<evidence type="ECO:0000256" key="5">
    <source>
        <dbReference type="ARBA" id="ARBA00022827"/>
    </source>
</evidence>
<evidence type="ECO:0000259" key="9">
    <source>
        <dbReference type="Pfam" id="PF01494"/>
    </source>
</evidence>
<dbReference type="PANTHER" id="PTHR43876">
    <property type="entry name" value="UBIQUINONE BIOSYNTHESIS MONOOXYGENASE COQ6, MITOCHONDRIAL"/>
    <property type="match status" value="1"/>
</dbReference>
<keyword evidence="11" id="KW-1185">Reference proteome</keyword>
<keyword evidence="4" id="KW-0285">Flavoprotein</keyword>
<dbReference type="RefSeq" id="WP_092999348.1">
    <property type="nucleotide sequence ID" value="NZ_FMWD01000020.1"/>
</dbReference>
<evidence type="ECO:0000256" key="7">
    <source>
        <dbReference type="ARBA" id="ARBA00023033"/>
    </source>
</evidence>
<evidence type="ECO:0000256" key="2">
    <source>
        <dbReference type="ARBA" id="ARBA00004749"/>
    </source>
</evidence>
<dbReference type="GO" id="GO:0006744">
    <property type="term" value="P:ubiquinone biosynthetic process"/>
    <property type="evidence" value="ECO:0007669"/>
    <property type="project" value="UniProtKB-UniPathway"/>
</dbReference>